<dbReference type="InterPro" id="IPR002317">
    <property type="entry name" value="Ser-tRNA-ligase_type_1"/>
</dbReference>
<dbReference type="PROSITE" id="PS51755">
    <property type="entry name" value="OMPR_PHOB"/>
    <property type="match status" value="1"/>
</dbReference>
<sequence length="627" mass="71310">MLEMKWIREHAEEVQAAADGKRINISIRELLERDEERRALLLETEEGRRVRNSLSADVGRLMQAGKREQAEDLRARVRQLNDQLEQVEAKLTVVQEEVTRLQWLVPNVVSPDTPMGASDEDNVELRRVGELPVFDYEAKDHVELGERHDLIDIPRGVKIGGTRSYVLKGAGLLLHRAVQQLALDLLLKHGFTPMEVPLMVRENTLLNTGFFPTGRDQVYELQGENKWLVGTSEVPLVSYYADEIVDVQEPIKLAAVSTCFRSEVGSGGRDVRGLYRVHQFAKVEQVILCAPDAEESERMLQEITGHAEELLQLLELPYRVVAVCTGDMSQKTYKQYDIETWMPSRNAYGETHSSSNLHDFQARRSNIRCRDAEGKLAYCHTLNNTAVASPRILIPLLENHQQADGSIRIPAALQPYMGDDEPLMLQILKAYFVKEGFQVFLAEDGETALELFYNNQVDLAVLDWMMPGRSGVEVCREIKRTSRAKVLLLTAKGESDDEFLALKAGADDYLRKPFDSRILLLRVKKLLQLSSKIIVGELTVDLDGQKIYRRGVDVGATHKEFELMKVLGMNKGQIVTRKILLDQVWGFDYFGEERTVDTHIRRLREKIGEDSIKTYRGMGYCLEDQDE</sequence>
<dbReference type="SUPFAM" id="SSF52172">
    <property type="entry name" value="CheY-like"/>
    <property type="match status" value="1"/>
</dbReference>
<evidence type="ECO:0000256" key="2">
    <source>
        <dbReference type="ARBA" id="ARBA00005045"/>
    </source>
</evidence>
<dbReference type="SUPFAM" id="SSF55681">
    <property type="entry name" value="Class II aaRS and biotin synthetases"/>
    <property type="match status" value="1"/>
</dbReference>
<dbReference type="Gene3D" id="1.10.10.10">
    <property type="entry name" value="Winged helix-like DNA-binding domain superfamily/Winged helix DNA-binding domain"/>
    <property type="match status" value="1"/>
</dbReference>
<evidence type="ECO:0000256" key="8">
    <source>
        <dbReference type="ARBA" id="ARBA00022840"/>
    </source>
</evidence>
<comment type="caution">
    <text evidence="23">The sequence shown here is derived from an EMBL/GenBank/DDBJ whole genome shotgun (WGS) entry which is preliminary data.</text>
</comment>
<evidence type="ECO:0000313" key="24">
    <source>
        <dbReference type="Proteomes" id="UP000702964"/>
    </source>
</evidence>
<organism evidence="23 24">
    <name type="scientific">Phytophthora kernoviae 00238/432</name>
    <dbReference type="NCBI Taxonomy" id="1284355"/>
    <lineage>
        <taxon>Eukaryota</taxon>
        <taxon>Sar</taxon>
        <taxon>Stramenopiles</taxon>
        <taxon>Oomycota</taxon>
        <taxon>Peronosporomycetes</taxon>
        <taxon>Peronosporales</taxon>
        <taxon>Peronosporaceae</taxon>
        <taxon>Phytophthora</taxon>
    </lineage>
</organism>
<keyword evidence="17" id="KW-0597">Phosphoprotein</keyword>
<keyword evidence="10 18" id="KW-0238">DNA-binding</keyword>
<feature type="domain" description="Response regulatory" evidence="20">
    <location>
        <begin position="414"/>
        <end position="527"/>
    </location>
</feature>
<dbReference type="GO" id="GO:0003677">
    <property type="term" value="F:DNA binding"/>
    <property type="evidence" value="ECO:0007669"/>
    <property type="project" value="UniProtKB-UniRule"/>
</dbReference>
<proteinExistence type="inferred from homology"/>
<evidence type="ECO:0000256" key="6">
    <source>
        <dbReference type="ARBA" id="ARBA00022598"/>
    </source>
</evidence>
<dbReference type="PROSITE" id="PS50862">
    <property type="entry name" value="AA_TRNA_LIGASE_II"/>
    <property type="match status" value="1"/>
</dbReference>
<evidence type="ECO:0000256" key="13">
    <source>
        <dbReference type="ARBA" id="ARBA00033352"/>
    </source>
</evidence>
<dbReference type="InterPro" id="IPR036388">
    <property type="entry name" value="WH-like_DNA-bd_sf"/>
</dbReference>
<evidence type="ECO:0000256" key="5">
    <source>
        <dbReference type="ARBA" id="ARBA00022490"/>
    </source>
</evidence>
<dbReference type="InterPro" id="IPR001789">
    <property type="entry name" value="Sig_transdc_resp-reg_receiver"/>
</dbReference>
<dbReference type="SUPFAM" id="SSF46589">
    <property type="entry name" value="tRNA-binding arm"/>
    <property type="match status" value="1"/>
</dbReference>
<reference evidence="23" key="1">
    <citation type="journal article" date="2015" name="Genom Data">
        <title>Draft genome sequences of Phytophthora kernoviae and Phytophthora ramorum lineage EU2 from Scotland.</title>
        <authorList>
            <person name="Sambles C."/>
            <person name="Schlenzig A."/>
            <person name="O'Neill P."/>
            <person name="Grant M."/>
            <person name="Studholme D.J."/>
        </authorList>
    </citation>
    <scope>NUCLEOTIDE SEQUENCE</scope>
    <source>
        <strain evidence="23">00238/432</strain>
    </source>
</reference>
<reference evidence="23" key="2">
    <citation type="submission" date="2020-02" db="EMBL/GenBank/DDBJ databases">
        <authorList>
            <person name="Studholme D.J."/>
        </authorList>
    </citation>
    <scope>NUCLEOTIDE SEQUENCE</scope>
    <source>
        <strain evidence="23">00238/432</strain>
    </source>
</reference>
<dbReference type="InterPro" id="IPR001867">
    <property type="entry name" value="OmpR/PhoB-type_DNA-bd"/>
</dbReference>
<evidence type="ECO:0000259" key="20">
    <source>
        <dbReference type="PROSITE" id="PS50110"/>
    </source>
</evidence>
<evidence type="ECO:0000256" key="4">
    <source>
        <dbReference type="ARBA" id="ARBA00012840"/>
    </source>
</evidence>
<keyword evidence="7" id="KW-0547">Nucleotide-binding</keyword>
<evidence type="ECO:0000256" key="12">
    <source>
        <dbReference type="ARBA" id="ARBA00031113"/>
    </source>
</evidence>
<dbReference type="InterPro" id="IPR045864">
    <property type="entry name" value="aa-tRNA-synth_II/BPL/LPL"/>
</dbReference>
<evidence type="ECO:0000256" key="19">
    <source>
        <dbReference type="SAM" id="Coils"/>
    </source>
</evidence>
<feature type="domain" description="OmpR/PhoB-type" evidence="22">
    <location>
        <begin position="530"/>
        <end position="624"/>
    </location>
</feature>
<keyword evidence="8" id="KW-0067">ATP-binding</keyword>
<dbReference type="GO" id="GO:0006355">
    <property type="term" value="P:regulation of DNA-templated transcription"/>
    <property type="evidence" value="ECO:0007669"/>
    <property type="project" value="InterPro"/>
</dbReference>
<comment type="subcellular location">
    <subcellularLocation>
        <location evidence="1">Cytoplasm</location>
    </subcellularLocation>
</comment>
<dbReference type="Gene3D" id="1.10.287.40">
    <property type="entry name" value="Serine-tRNA synthetase, tRNA binding domain"/>
    <property type="match status" value="1"/>
</dbReference>
<dbReference type="EMBL" id="AOFI03000015">
    <property type="protein sequence ID" value="KAF4324656.1"/>
    <property type="molecule type" value="Genomic_DNA"/>
</dbReference>
<evidence type="ECO:0000256" key="7">
    <source>
        <dbReference type="ARBA" id="ARBA00022741"/>
    </source>
</evidence>
<evidence type="ECO:0000256" key="14">
    <source>
        <dbReference type="ARBA" id="ARBA00039158"/>
    </source>
</evidence>
<keyword evidence="11" id="KW-0030">Aminoacyl-tRNA synthetase</keyword>
<dbReference type="GO" id="GO:0006434">
    <property type="term" value="P:seryl-tRNA aminoacylation"/>
    <property type="evidence" value="ECO:0007669"/>
    <property type="project" value="InterPro"/>
</dbReference>
<evidence type="ECO:0000256" key="17">
    <source>
        <dbReference type="PROSITE-ProRule" id="PRU00169"/>
    </source>
</evidence>
<dbReference type="InterPro" id="IPR042103">
    <property type="entry name" value="SerRS_1_N_sf"/>
</dbReference>
<name>A0A8J4SWD7_9STRA</name>
<dbReference type="InterPro" id="IPR015866">
    <property type="entry name" value="Ser-tRNA-synth_1_N"/>
</dbReference>
<evidence type="ECO:0000256" key="18">
    <source>
        <dbReference type="PROSITE-ProRule" id="PRU01091"/>
    </source>
</evidence>
<dbReference type="CDD" id="cd00770">
    <property type="entry name" value="SerRS_core"/>
    <property type="match status" value="1"/>
</dbReference>
<dbReference type="Gene3D" id="3.40.50.2300">
    <property type="match status" value="1"/>
</dbReference>
<dbReference type="InterPro" id="IPR033729">
    <property type="entry name" value="SerRS_core"/>
</dbReference>
<dbReference type="Pfam" id="PF00587">
    <property type="entry name" value="tRNA-synt_2b"/>
    <property type="match status" value="1"/>
</dbReference>
<evidence type="ECO:0000256" key="15">
    <source>
        <dbReference type="ARBA" id="ARBA00047929"/>
    </source>
</evidence>
<evidence type="ECO:0000313" key="23">
    <source>
        <dbReference type="EMBL" id="KAF4324656.1"/>
    </source>
</evidence>
<keyword evidence="5" id="KW-0963">Cytoplasm</keyword>
<feature type="modified residue" description="4-aspartylphosphate" evidence="17">
    <location>
        <position position="463"/>
    </location>
</feature>
<evidence type="ECO:0000256" key="10">
    <source>
        <dbReference type="ARBA" id="ARBA00023125"/>
    </source>
</evidence>
<evidence type="ECO:0000256" key="1">
    <source>
        <dbReference type="ARBA" id="ARBA00004496"/>
    </source>
</evidence>
<dbReference type="GO" id="GO:0005737">
    <property type="term" value="C:cytoplasm"/>
    <property type="evidence" value="ECO:0007669"/>
    <property type="project" value="UniProtKB-SubCell"/>
</dbReference>
<dbReference type="EC" id="6.1.1.11" evidence="4"/>
<gene>
    <name evidence="23" type="ORF">G195_001981</name>
</gene>
<keyword evidence="9" id="KW-0648">Protein biosynthesis</keyword>
<evidence type="ECO:0000256" key="16">
    <source>
        <dbReference type="ARBA" id="ARBA00048823"/>
    </source>
</evidence>
<protein>
    <recommendedName>
        <fullName evidence="14">Serine--tRNA ligase</fullName>
        <ecNumber evidence="4">6.1.1.11</ecNumber>
    </recommendedName>
    <alternativeName>
        <fullName evidence="12">Seryl-tRNA synthetase</fullName>
    </alternativeName>
    <alternativeName>
        <fullName evidence="13">Seryl-tRNA(Ser/Sec) synthetase</fullName>
    </alternativeName>
</protein>
<dbReference type="CDD" id="cd00383">
    <property type="entry name" value="trans_reg_C"/>
    <property type="match status" value="1"/>
</dbReference>
<dbReference type="GO" id="GO:0004828">
    <property type="term" value="F:serine-tRNA ligase activity"/>
    <property type="evidence" value="ECO:0007669"/>
    <property type="project" value="UniProtKB-EC"/>
</dbReference>
<dbReference type="Proteomes" id="UP000702964">
    <property type="component" value="Unassembled WGS sequence"/>
</dbReference>
<dbReference type="InterPro" id="IPR011006">
    <property type="entry name" value="CheY-like_superfamily"/>
</dbReference>
<evidence type="ECO:0000259" key="21">
    <source>
        <dbReference type="PROSITE" id="PS50862"/>
    </source>
</evidence>
<dbReference type="Pfam" id="PF00486">
    <property type="entry name" value="Trans_reg_C"/>
    <property type="match status" value="1"/>
</dbReference>
<dbReference type="PANTHER" id="PTHR43697:SF1">
    <property type="entry name" value="SERINE--TRNA LIGASE"/>
    <property type="match status" value="1"/>
</dbReference>
<feature type="DNA-binding region" description="OmpR/PhoB-type" evidence="18">
    <location>
        <begin position="530"/>
        <end position="624"/>
    </location>
</feature>
<dbReference type="SMART" id="SM00862">
    <property type="entry name" value="Trans_reg_C"/>
    <property type="match status" value="1"/>
</dbReference>
<accession>A0A8J4SWD7</accession>
<dbReference type="PANTHER" id="PTHR43697">
    <property type="entry name" value="SERYL-TRNA SYNTHETASE"/>
    <property type="match status" value="1"/>
</dbReference>
<feature type="coiled-coil region" evidence="19">
    <location>
        <begin position="63"/>
        <end position="104"/>
    </location>
</feature>
<comment type="catalytic activity">
    <reaction evidence="15">
        <text>tRNA(Sec) + L-serine + ATP = L-seryl-tRNA(Sec) + AMP + diphosphate + H(+)</text>
        <dbReference type="Rhea" id="RHEA:42580"/>
        <dbReference type="Rhea" id="RHEA-COMP:9742"/>
        <dbReference type="Rhea" id="RHEA-COMP:10128"/>
        <dbReference type="ChEBI" id="CHEBI:15378"/>
        <dbReference type="ChEBI" id="CHEBI:30616"/>
        <dbReference type="ChEBI" id="CHEBI:33019"/>
        <dbReference type="ChEBI" id="CHEBI:33384"/>
        <dbReference type="ChEBI" id="CHEBI:78442"/>
        <dbReference type="ChEBI" id="CHEBI:78533"/>
        <dbReference type="ChEBI" id="CHEBI:456215"/>
        <dbReference type="EC" id="6.1.1.11"/>
    </reaction>
</comment>
<dbReference type="SMART" id="SM00448">
    <property type="entry name" value="REC"/>
    <property type="match status" value="1"/>
</dbReference>
<evidence type="ECO:0000256" key="11">
    <source>
        <dbReference type="ARBA" id="ARBA00023146"/>
    </source>
</evidence>
<dbReference type="InterPro" id="IPR002314">
    <property type="entry name" value="aa-tRNA-synt_IIb"/>
</dbReference>
<dbReference type="AlphaFoldDB" id="A0A8J4SWD7"/>
<dbReference type="GO" id="GO:0005524">
    <property type="term" value="F:ATP binding"/>
    <property type="evidence" value="ECO:0007669"/>
    <property type="project" value="UniProtKB-KW"/>
</dbReference>
<dbReference type="InterPro" id="IPR006195">
    <property type="entry name" value="aa-tRNA-synth_II"/>
</dbReference>
<evidence type="ECO:0000259" key="22">
    <source>
        <dbReference type="PROSITE" id="PS51755"/>
    </source>
</evidence>
<evidence type="ECO:0000256" key="3">
    <source>
        <dbReference type="ARBA" id="ARBA00010728"/>
    </source>
</evidence>
<keyword evidence="6" id="KW-0436">Ligase</keyword>
<dbReference type="Pfam" id="PF00072">
    <property type="entry name" value="Response_reg"/>
    <property type="match status" value="1"/>
</dbReference>
<keyword evidence="19" id="KW-0175">Coiled coil</keyword>
<comment type="catalytic activity">
    <reaction evidence="16">
        <text>tRNA(Ser) + L-serine + ATP = L-seryl-tRNA(Ser) + AMP + diphosphate + H(+)</text>
        <dbReference type="Rhea" id="RHEA:12292"/>
        <dbReference type="Rhea" id="RHEA-COMP:9669"/>
        <dbReference type="Rhea" id="RHEA-COMP:9703"/>
        <dbReference type="ChEBI" id="CHEBI:15378"/>
        <dbReference type="ChEBI" id="CHEBI:30616"/>
        <dbReference type="ChEBI" id="CHEBI:33019"/>
        <dbReference type="ChEBI" id="CHEBI:33384"/>
        <dbReference type="ChEBI" id="CHEBI:78442"/>
        <dbReference type="ChEBI" id="CHEBI:78533"/>
        <dbReference type="ChEBI" id="CHEBI:456215"/>
        <dbReference type="EC" id="6.1.1.11"/>
    </reaction>
</comment>
<dbReference type="Gene3D" id="3.30.930.10">
    <property type="entry name" value="Bira Bifunctional Protein, Domain 2"/>
    <property type="match status" value="1"/>
</dbReference>
<comment type="pathway">
    <text evidence="2">Aminoacyl-tRNA biosynthesis; selenocysteinyl-tRNA(Sec) biosynthesis; L-seryl-tRNA(Sec) from L-serine and tRNA(Sec): step 1/1.</text>
</comment>
<dbReference type="PROSITE" id="PS50110">
    <property type="entry name" value="RESPONSE_REGULATORY"/>
    <property type="match status" value="1"/>
</dbReference>
<dbReference type="InterPro" id="IPR010978">
    <property type="entry name" value="tRNA-bd_arm"/>
</dbReference>
<dbReference type="Pfam" id="PF02403">
    <property type="entry name" value="Seryl_tRNA_N"/>
    <property type="match status" value="1"/>
</dbReference>
<evidence type="ECO:0000256" key="9">
    <source>
        <dbReference type="ARBA" id="ARBA00022917"/>
    </source>
</evidence>
<dbReference type="NCBIfam" id="TIGR00414">
    <property type="entry name" value="serS"/>
    <property type="match status" value="1"/>
</dbReference>
<dbReference type="CDD" id="cd17574">
    <property type="entry name" value="REC_OmpR"/>
    <property type="match status" value="1"/>
</dbReference>
<dbReference type="GO" id="GO:0000160">
    <property type="term" value="P:phosphorelay signal transduction system"/>
    <property type="evidence" value="ECO:0007669"/>
    <property type="project" value="InterPro"/>
</dbReference>
<dbReference type="PRINTS" id="PR00981">
    <property type="entry name" value="TRNASYNTHSER"/>
</dbReference>
<comment type="similarity">
    <text evidence="3">Belongs to the class-II aminoacyl-tRNA synthetase family. Type-1 seryl-tRNA synthetase subfamily.</text>
</comment>
<feature type="domain" description="Aminoacyl-transfer RNA synthetases class-II family profile" evidence="21">
    <location>
        <begin position="140"/>
        <end position="410"/>
    </location>
</feature>